<dbReference type="InterPro" id="IPR025724">
    <property type="entry name" value="GAG-pre-integrase_dom"/>
</dbReference>
<dbReference type="PANTHER" id="PTHR42648">
    <property type="entry name" value="TRANSPOSASE, PUTATIVE-RELATED"/>
    <property type="match status" value="1"/>
</dbReference>
<keyword evidence="1" id="KW-0645">Protease</keyword>
<dbReference type="AlphaFoldDB" id="A0A6L2MYX9"/>
<proteinExistence type="predicted"/>
<organism evidence="4">
    <name type="scientific">Tanacetum cinerariifolium</name>
    <name type="common">Dalmatian daisy</name>
    <name type="synonym">Chrysanthemum cinerariifolium</name>
    <dbReference type="NCBI Taxonomy" id="118510"/>
    <lineage>
        <taxon>Eukaryota</taxon>
        <taxon>Viridiplantae</taxon>
        <taxon>Streptophyta</taxon>
        <taxon>Embryophyta</taxon>
        <taxon>Tracheophyta</taxon>
        <taxon>Spermatophyta</taxon>
        <taxon>Magnoliopsida</taxon>
        <taxon>eudicotyledons</taxon>
        <taxon>Gunneridae</taxon>
        <taxon>Pentapetalae</taxon>
        <taxon>asterids</taxon>
        <taxon>campanulids</taxon>
        <taxon>Asterales</taxon>
        <taxon>Asteraceae</taxon>
        <taxon>Asteroideae</taxon>
        <taxon>Anthemideae</taxon>
        <taxon>Anthemidinae</taxon>
        <taxon>Tanacetum</taxon>
    </lineage>
</organism>
<comment type="caution">
    <text evidence="4">The sequence shown here is derived from an EMBL/GenBank/DDBJ whole genome shotgun (WGS) entry which is preliminary data.</text>
</comment>
<evidence type="ECO:0000256" key="1">
    <source>
        <dbReference type="ARBA" id="ARBA00022670"/>
    </source>
</evidence>
<dbReference type="InterPro" id="IPR039537">
    <property type="entry name" value="Retrotran_Ty1/copia-like"/>
</dbReference>
<gene>
    <name evidence="4" type="ORF">Tci_050070</name>
</gene>
<evidence type="ECO:0000313" key="4">
    <source>
        <dbReference type="EMBL" id="GEU78092.1"/>
    </source>
</evidence>
<name>A0A6L2MYX9_TANCI</name>
<dbReference type="Pfam" id="PF22936">
    <property type="entry name" value="Pol_BBD"/>
    <property type="match status" value="1"/>
</dbReference>
<accession>A0A6L2MYX9</accession>
<dbReference type="PANTHER" id="PTHR42648:SF18">
    <property type="entry name" value="RETROTRANSPOSON, UNCLASSIFIED-LIKE PROTEIN"/>
    <property type="match status" value="1"/>
</dbReference>
<evidence type="ECO:0000259" key="2">
    <source>
        <dbReference type="Pfam" id="PF13976"/>
    </source>
</evidence>
<dbReference type="Pfam" id="PF13976">
    <property type="entry name" value="gag_pre-integrs"/>
    <property type="match status" value="1"/>
</dbReference>
<protein>
    <submittedName>
        <fullName evidence="4">Integrase, catalytic region, zinc finger, CCHC-type, peptidase aspartic, catalytic</fullName>
    </submittedName>
</protein>
<feature type="domain" description="Retrovirus-related Pol polyprotein from transposon TNT 1-94-like beta-barrel" evidence="3">
    <location>
        <begin position="695"/>
        <end position="766"/>
    </location>
</feature>
<dbReference type="GO" id="GO:0008233">
    <property type="term" value="F:peptidase activity"/>
    <property type="evidence" value="ECO:0007669"/>
    <property type="project" value="UniProtKB-KW"/>
</dbReference>
<dbReference type="GO" id="GO:0006508">
    <property type="term" value="P:proteolysis"/>
    <property type="evidence" value="ECO:0007669"/>
    <property type="project" value="UniProtKB-KW"/>
</dbReference>
<evidence type="ECO:0000259" key="3">
    <source>
        <dbReference type="Pfam" id="PF22936"/>
    </source>
</evidence>
<feature type="domain" description="GAG-pre-integrase" evidence="2">
    <location>
        <begin position="797"/>
        <end position="869"/>
    </location>
</feature>
<dbReference type="InterPro" id="IPR054722">
    <property type="entry name" value="PolX-like_BBD"/>
</dbReference>
<sequence length="906" mass="104715">MADSWKAMDLNKFVVKDDMIDYVLHMYGSNWQVYDVIADDILDDLLKREWEKQKCVKCKCNSGHNPFQATFDESYDHNPFQVTSDDTSSDTLKSSFEDTCSSDCTWEQKKLLKNQGLDLPKRKKNLLKVNKGQGLQKQKNYHSIGDCTVELQFGFVKLVHVFVKVVVRYANPGQARQIKCYNCNGIGHITRNYTQPKRPQNSEYFKDKMLLMQAQENRVTLDEEQLLFIAGGQDNVVDDDVDEQPIQDLALNVDNVFQADNCDAFDSDVDEAPTAQTMFMANLSSADPVYYEAGPSYDSDVLSEVHDHDHYQDAVYKHHKVHEMHDDVQLNYVVDSHTGYTSDSNMIPYDQYVKDNTLQVVQSDVSATNVVDKSLTAKLATYKEQVEVYERRARFELTEIEQKIDDQLRIVITDRNIKEENLKKELHSVKMQLASTINHNKSMVEEVTSLKKDFKQKENQYLEEFLDMKALKEKVEDKLFKQDQSLQTIHMLCKLKPYYDEQRKAAIGYKNLMSPPCKAKIKEMKTIFDELEAEVDQNVVNRKCDEIERKNILIVNDTLIANCLSKEVFYIATNSELNVSRFSEMHEAHTVVQARCLELETELSTLKDKIQKDDHDVMDENLNVQINAKLKCVTVDSVTPKVLAPGMYAIDVEPIPPHLRNNREVHLDYLKHLKKSVATLREIVKEAKVVQIALWYLDSGCSKHMIGDRSWLRNFTKKFIETVRFENDHFGAIMGYEDYMIGDSVISRVYYVEGLGHNLFSVWQFYDSDLEVAFRKHSCYVRDTDGVEIIKGSRDSNLYTISVEDMMKSSPICLLSKASKTKSWLWHHRLNHLNFGTINDLARKDLVRGLPRLKFKKYHLCFACQLGKSKKHTHLPKAENTNLEVLNTLHMDLCGPMRVQTINGNK</sequence>
<keyword evidence="1" id="KW-0378">Hydrolase</keyword>
<dbReference type="EMBL" id="BKCJ010007603">
    <property type="protein sequence ID" value="GEU78092.1"/>
    <property type="molecule type" value="Genomic_DNA"/>
</dbReference>
<reference evidence="4" key="1">
    <citation type="journal article" date="2019" name="Sci. Rep.">
        <title>Draft genome of Tanacetum cinerariifolium, the natural source of mosquito coil.</title>
        <authorList>
            <person name="Yamashiro T."/>
            <person name="Shiraishi A."/>
            <person name="Satake H."/>
            <person name="Nakayama K."/>
        </authorList>
    </citation>
    <scope>NUCLEOTIDE SEQUENCE</scope>
</reference>